<comment type="caution">
    <text evidence="1">The sequence shown here is derived from an EMBL/GenBank/DDBJ whole genome shotgun (WGS) entry which is preliminary data.</text>
</comment>
<evidence type="ECO:0000313" key="1">
    <source>
        <dbReference type="EMBL" id="GAI02539.1"/>
    </source>
</evidence>
<organism evidence="1">
    <name type="scientific">marine sediment metagenome</name>
    <dbReference type="NCBI Taxonomy" id="412755"/>
    <lineage>
        <taxon>unclassified sequences</taxon>
        <taxon>metagenomes</taxon>
        <taxon>ecological metagenomes</taxon>
    </lineage>
</organism>
<protein>
    <submittedName>
        <fullName evidence="1">Uncharacterized protein</fullName>
    </submittedName>
</protein>
<proteinExistence type="predicted"/>
<gene>
    <name evidence="1" type="ORF">S06H3_20877</name>
</gene>
<accession>X1M874</accession>
<reference evidence="1" key="1">
    <citation type="journal article" date="2014" name="Front. Microbiol.">
        <title>High frequency of phylogenetically diverse reductive dehalogenase-homologous genes in deep subseafloor sedimentary metagenomes.</title>
        <authorList>
            <person name="Kawai M."/>
            <person name="Futagami T."/>
            <person name="Toyoda A."/>
            <person name="Takaki Y."/>
            <person name="Nishi S."/>
            <person name="Hori S."/>
            <person name="Arai W."/>
            <person name="Tsubouchi T."/>
            <person name="Morono Y."/>
            <person name="Uchiyama I."/>
            <person name="Ito T."/>
            <person name="Fujiyama A."/>
            <person name="Inagaki F."/>
            <person name="Takami H."/>
        </authorList>
    </citation>
    <scope>NUCLEOTIDE SEQUENCE</scope>
    <source>
        <strain evidence="1">Expedition CK06-06</strain>
    </source>
</reference>
<dbReference type="EMBL" id="BARV01010874">
    <property type="protein sequence ID" value="GAI02539.1"/>
    <property type="molecule type" value="Genomic_DNA"/>
</dbReference>
<name>X1M874_9ZZZZ</name>
<sequence>MEPTTKNNKKILNFIYHLNSIIKREKWIPAYDRDTDSLSFRLPKLSNSARIIYLDDEIALYLNEDKDVEGIFIEYFKSNFIKHHRELKKIAKDIDRKEDKESSIINLEEMQSGEILPKFEKIVKTSLLENIQFRGIGVNT</sequence>
<dbReference type="AlphaFoldDB" id="X1M874"/>